<dbReference type="SMART" id="SM00827">
    <property type="entry name" value="PKS_AT"/>
    <property type="match status" value="1"/>
</dbReference>
<dbReference type="EMBL" id="QGKX02000996">
    <property type="protein sequence ID" value="KAF3557095.1"/>
    <property type="molecule type" value="Genomic_DNA"/>
</dbReference>
<organism evidence="9 10">
    <name type="scientific">Brassica cretica</name>
    <name type="common">Mustard</name>
    <dbReference type="NCBI Taxonomy" id="69181"/>
    <lineage>
        <taxon>Eukaryota</taxon>
        <taxon>Viridiplantae</taxon>
        <taxon>Streptophyta</taxon>
        <taxon>Embryophyta</taxon>
        <taxon>Tracheophyta</taxon>
        <taxon>Spermatophyta</taxon>
        <taxon>Magnoliopsida</taxon>
        <taxon>eudicotyledons</taxon>
        <taxon>Gunneridae</taxon>
        <taxon>Pentapetalae</taxon>
        <taxon>rosids</taxon>
        <taxon>malvids</taxon>
        <taxon>Brassicales</taxon>
        <taxon>Brassicaceae</taxon>
        <taxon>Brassiceae</taxon>
        <taxon>Brassica</taxon>
    </lineage>
</organism>
<dbReference type="InterPro" id="IPR001227">
    <property type="entry name" value="Ac_transferase_dom_sf"/>
</dbReference>
<evidence type="ECO:0000256" key="4">
    <source>
        <dbReference type="ARBA" id="ARBA00023125"/>
    </source>
</evidence>
<evidence type="ECO:0000256" key="5">
    <source>
        <dbReference type="ARBA" id="ARBA00023163"/>
    </source>
</evidence>
<accession>A0A8S9R4W7</accession>
<evidence type="ECO:0000313" key="9">
    <source>
        <dbReference type="EMBL" id="KAF3557095.1"/>
    </source>
</evidence>
<proteinExistence type="predicted"/>
<evidence type="ECO:0000256" key="6">
    <source>
        <dbReference type="ARBA" id="ARBA00023242"/>
    </source>
</evidence>
<reference evidence="9" key="1">
    <citation type="submission" date="2019-12" db="EMBL/GenBank/DDBJ databases">
        <title>Genome sequencing and annotation of Brassica cretica.</title>
        <authorList>
            <person name="Studholme D.J."/>
            <person name="Sarris P."/>
        </authorList>
    </citation>
    <scope>NUCLEOTIDE SEQUENCE</scope>
    <source>
        <strain evidence="9">PFS-109/04</strain>
        <tissue evidence="9">Leaf</tissue>
    </source>
</reference>
<dbReference type="InterPro" id="IPR036576">
    <property type="entry name" value="WRKY_dom_sf"/>
</dbReference>
<evidence type="ECO:0000259" key="8">
    <source>
        <dbReference type="PROSITE" id="PS50811"/>
    </source>
</evidence>
<evidence type="ECO:0000256" key="2">
    <source>
        <dbReference type="ARBA" id="ARBA00022737"/>
    </source>
</evidence>
<dbReference type="InterPro" id="IPR016035">
    <property type="entry name" value="Acyl_Trfase/lysoPLipase"/>
</dbReference>
<evidence type="ECO:0000313" key="10">
    <source>
        <dbReference type="Proteomes" id="UP000712600"/>
    </source>
</evidence>
<evidence type="ECO:0000256" key="3">
    <source>
        <dbReference type="ARBA" id="ARBA00023015"/>
    </source>
</evidence>
<dbReference type="PANTHER" id="PTHR47170">
    <property type="entry name" value="MALONYL-COA ACP TRANSACYLASE, ACP-BINDING"/>
    <property type="match status" value="1"/>
</dbReference>
<dbReference type="AlphaFoldDB" id="A0A8S9R4W7"/>
<gene>
    <name evidence="9" type="ORF">F2Q69_00016950</name>
</gene>
<name>A0A8S9R4W7_BRACR</name>
<feature type="domain" description="WRKY" evidence="8">
    <location>
        <begin position="288"/>
        <end position="313"/>
    </location>
</feature>
<dbReference type="FunFam" id="2.20.25.80:FF:000006">
    <property type="entry name" value="WRKY transcription factor"/>
    <property type="match status" value="1"/>
</dbReference>
<evidence type="ECO:0000256" key="7">
    <source>
        <dbReference type="SAM" id="MobiDB-lite"/>
    </source>
</evidence>
<dbReference type="InterPro" id="IPR003657">
    <property type="entry name" value="WRKY_dom"/>
</dbReference>
<dbReference type="GO" id="GO:0016740">
    <property type="term" value="F:transferase activity"/>
    <property type="evidence" value="ECO:0007669"/>
    <property type="project" value="InterPro"/>
</dbReference>
<dbReference type="Gene3D" id="2.20.25.80">
    <property type="entry name" value="WRKY domain"/>
    <property type="match status" value="2"/>
</dbReference>
<dbReference type="Pfam" id="PF03106">
    <property type="entry name" value="WRKY"/>
    <property type="match status" value="2"/>
</dbReference>
<dbReference type="SUPFAM" id="SSF52151">
    <property type="entry name" value="FabD/lysophospholipase-like"/>
    <property type="match status" value="2"/>
</dbReference>
<comment type="subcellular location">
    <subcellularLocation>
        <location evidence="1">Nucleus</location>
    </subcellularLocation>
</comment>
<keyword evidence="2" id="KW-0677">Repeat</keyword>
<keyword evidence="4" id="KW-0238">DNA-binding</keyword>
<dbReference type="PANTHER" id="PTHR47170:SF2">
    <property type="entry name" value="MALONYL-COA:ACP TRANSACYLASE (MAT) DOMAIN-CONTAINING PROTEIN"/>
    <property type="match status" value="1"/>
</dbReference>
<evidence type="ECO:0000256" key="1">
    <source>
        <dbReference type="ARBA" id="ARBA00004123"/>
    </source>
</evidence>
<keyword evidence="6" id="KW-0539">Nucleus</keyword>
<sequence length="526" mass="57395">MSSTSFTDLLASSGVDPYEQDEDFLGGFFPETTGSGLPKFKTAQPSPLPISQSSRSFAFSELLDSPLLLSSSHSLISPTTGAFPFQGFNGSDFPWQLPSQTQTQTPNAASALQEETYGVQDLQKKQEDPVPREFADRQVKVPSYMVSRNSNDGYGWRKYGQKQVKKSENPRSYFKCTYPNCVSKKIVETTSDGQITEIIYKGGHNHPKPEFTKRPSSSSANARRMLNPSSVVSEQSESSSISFDYGEVDEEKEQPEIKRLKREGGDEGMSVEVSRGVKEPRVVVQTISEIDVLIDGFRWRKYGQKVVKGNTNPSDPVVAAQFTSGNFVYVAAASLLVAVLTSLQDQKEGNYAVSGGLKGIEAVEAEAKSFKARMTVRLAVAGAFHTSFMEPAVSRLESALAATEIRSPRIPVISNVDAQPHADPDTIKKILARQVTSPVQWETTVKTLLAKGLESSYELGPGKVIAGIFKRVDKSASVENIMQWETTVKTLLAKGLKSSYELGPGKVIAGIFKRVDKSASVENISA</sequence>
<dbReference type="SMART" id="SM00774">
    <property type="entry name" value="WRKY"/>
    <property type="match status" value="2"/>
</dbReference>
<feature type="region of interest" description="Disordered" evidence="7">
    <location>
        <begin position="200"/>
        <end position="254"/>
    </location>
</feature>
<dbReference type="InterPro" id="IPR052760">
    <property type="entry name" value="Mitochondrial_malonyltrans"/>
</dbReference>
<dbReference type="SUPFAM" id="SSF118290">
    <property type="entry name" value="WRKY DNA-binding domain"/>
    <property type="match status" value="2"/>
</dbReference>
<keyword evidence="5" id="KW-0804">Transcription</keyword>
<feature type="compositionally biased region" description="Low complexity" evidence="7">
    <location>
        <begin position="229"/>
        <end position="242"/>
    </location>
</feature>
<dbReference type="Gene3D" id="3.40.366.10">
    <property type="entry name" value="Malonyl-Coenzyme A Acyl Carrier Protein, domain 2"/>
    <property type="match status" value="1"/>
</dbReference>
<dbReference type="GO" id="GO:0003700">
    <property type="term" value="F:DNA-binding transcription factor activity"/>
    <property type="evidence" value="ECO:0007669"/>
    <property type="project" value="InterPro"/>
</dbReference>
<dbReference type="Proteomes" id="UP000712600">
    <property type="component" value="Unassembled WGS sequence"/>
</dbReference>
<keyword evidence="3" id="KW-0805">Transcription regulation</keyword>
<protein>
    <recommendedName>
        <fullName evidence="8">WRKY domain-containing protein</fullName>
    </recommendedName>
</protein>
<dbReference type="GO" id="GO:0043565">
    <property type="term" value="F:sequence-specific DNA binding"/>
    <property type="evidence" value="ECO:0007669"/>
    <property type="project" value="InterPro"/>
</dbReference>
<feature type="domain" description="WRKY" evidence="8">
    <location>
        <begin position="151"/>
        <end position="209"/>
    </location>
</feature>
<dbReference type="GO" id="GO:0005634">
    <property type="term" value="C:nucleus"/>
    <property type="evidence" value="ECO:0007669"/>
    <property type="project" value="UniProtKB-SubCell"/>
</dbReference>
<dbReference type="InterPro" id="IPR014043">
    <property type="entry name" value="Acyl_transferase_dom"/>
</dbReference>
<comment type="caution">
    <text evidence="9">The sequence shown here is derived from an EMBL/GenBank/DDBJ whole genome shotgun (WGS) entry which is preliminary data.</text>
</comment>
<dbReference type="PROSITE" id="PS50811">
    <property type="entry name" value="WRKY"/>
    <property type="match status" value="2"/>
</dbReference>